<sequence length="108" mass="11997">GRHVVIGEYKALIRSTKVFLKVSGLLAQKDPKDLLSRISIQNEGISTEDWKIVGDVQTEKSRTAVLLIDELSAATLSARNWRVFIGLEEIQLGPRSGRVEHWGKGSLD</sequence>
<name>A0A1B6IRF1_9HEMI</name>
<feature type="non-terminal residue" evidence="2">
    <location>
        <position position="108"/>
    </location>
</feature>
<dbReference type="Pfam" id="PF16012">
    <property type="entry name" value="DUF4780"/>
    <property type="match status" value="1"/>
</dbReference>
<feature type="domain" description="DUF4780" evidence="1">
    <location>
        <begin position="15"/>
        <end position="91"/>
    </location>
</feature>
<evidence type="ECO:0000259" key="1">
    <source>
        <dbReference type="Pfam" id="PF16012"/>
    </source>
</evidence>
<dbReference type="EMBL" id="GECU01018217">
    <property type="protein sequence ID" value="JAS89489.1"/>
    <property type="molecule type" value="Transcribed_RNA"/>
</dbReference>
<organism evidence="2">
    <name type="scientific">Homalodisca liturata</name>
    <dbReference type="NCBI Taxonomy" id="320908"/>
    <lineage>
        <taxon>Eukaryota</taxon>
        <taxon>Metazoa</taxon>
        <taxon>Ecdysozoa</taxon>
        <taxon>Arthropoda</taxon>
        <taxon>Hexapoda</taxon>
        <taxon>Insecta</taxon>
        <taxon>Pterygota</taxon>
        <taxon>Neoptera</taxon>
        <taxon>Paraneoptera</taxon>
        <taxon>Hemiptera</taxon>
        <taxon>Auchenorrhyncha</taxon>
        <taxon>Membracoidea</taxon>
        <taxon>Cicadellidae</taxon>
        <taxon>Cicadellinae</taxon>
        <taxon>Proconiini</taxon>
        <taxon>Homalodisca</taxon>
    </lineage>
</organism>
<protein>
    <recommendedName>
        <fullName evidence="1">DUF4780 domain-containing protein</fullName>
    </recommendedName>
</protein>
<gene>
    <name evidence="2" type="ORF">g.56207</name>
</gene>
<dbReference type="AlphaFoldDB" id="A0A1B6IRF1"/>
<proteinExistence type="predicted"/>
<dbReference type="InterPro" id="IPR031961">
    <property type="entry name" value="DUF4780"/>
</dbReference>
<feature type="non-terminal residue" evidence="2">
    <location>
        <position position="1"/>
    </location>
</feature>
<evidence type="ECO:0000313" key="2">
    <source>
        <dbReference type="EMBL" id="JAS89489.1"/>
    </source>
</evidence>
<reference evidence="2" key="1">
    <citation type="submission" date="2015-11" db="EMBL/GenBank/DDBJ databases">
        <title>De novo transcriptome assembly of four potential Pierce s Disease insect vectors from Arizona vineyards.</title>
        <authorList>
            <person name="Tassone E.E."/>
        </authorList>
    </citation>
    <scope>NUCLEOTIDE SEQUENCE</scope>
</reference>
<accession>A0A1B6IRF1</accession>